<protein>
    <recommendedName>
        <fullName evidence="4">Autophagy-related protein 13</fullName>
    </recommendedName>
</protein>
<evidence type="ECO:0000313" key="7">
    <source>
        <dbReference type="Proteomes" id="UP000092462"/>
    </source>
</evidence>
<dbReference type="Proteomes" id="UP000092462">
    <property type="component" value="Unassembled WGS sequence"/>
</dbReference>
<organism evidence="6 7">
    <name type="scientific">Phlebotomus papatasi</name>
    <name type="common">Sandfly</name>
    <dbReference type="NCBI Taxonomy" id="29031"/>
    <lineage>
        <taxon>Eukaryota</taxon>
        <taxon>Metazoa</taxon>
        <taxon>Ecdysozoa</taxon>
        <taxon>Arthropoda</taxon>
        <taxon>Hexapoda</taxon>
        <taxon>Insecta</taxon>
        <taxon>Pterygota</taxon>
        <taxon>Neoptera</taxon>
        <taxon>Endopterygota</taxon>
        <taxon>Diptera</taxon>
        <taxon>Nematocera</taxon>
        <taxon>Psychodoidea</taxon>
        <taxon>Psychodidae</taxon>
        <taxon>Phlebotomus</taxon>
        <taxon>Phlebotomus</taxon>
    </lineage>
</organism>
<dbReference type="AlphaFoldDB" id="A0A1B0D5U4"/>
<feature type="domain" description="Autophagy-related protein 13 N-terminal" evidence="5">
    <location>
        <begin position="52"/>
        <end position="120"/>
    </location>
</feature>
<dbReference type="GO" id="GO:0005829">
    <property type="term" value="C:cytosol"/>
    <property type="evidence" value="ECO:0007669"/>
    <property type="project" value="TreeGrafter"/>
</dbReference>
<reference evidence="6" key="1">
    <citation type="submission" date="2022-08" db="UniProtKB">
        <authorList>
            <consortium name="EnsemblMetazoa"/>
        </authorList>
    </citation>
    <scope>IDENTIFICATION</scope>
    <source>
        <strain evidence="6">Israel</strain>
    </source>
</reference>
<dbReference type="InterPro" id="IPR040182">
    <property type="entry name" value="ATG13"/>
</dbReference>
<dbReference type="GO" id="GO:0000407">
    <property type="term" value="C:phagophore assembly site"/>
    <property type="evidence" value="ECO:0007669"/>
    <property type="project" value="UniProtKB-SubCell"/>
</dbReference>
<dbReference type="PANTHER" id="PTHR13430:SF4">
    <property type="entry name" value="AUTOPHAGY-RELATED PROTEIN 13"/>
    <property type="match status" value="1"/>
</dbReference>
<evidence type="ECO:0000256" key="3">
    <source>
        <dbReference type="ARBA" id="ARBA00023006"/>
    </source>
</evidence>
<evidence type="ECO:0000256" key="2">
    <source>
        <dbReference type="ARBA" id="ARBA00007341"/>
    </source>
</evidence>
<dbReference type="GO" id="GO:0034497">
    <property type="term" value="P:protein localization to phagophore assembly site"/>
    <property type="evidence" value="ECO:0007669"/>
    <property type="project" value="TreeGrafter"/>
</dbReference>
<dbReference type="VEuPathDB" id="VectorBase:PPAI002851"/>
<sequence length="150" mass="17122">MFEIVRFNISIEDYQDVAEETKRALNLVSGESILSRLPLCVEISLKTIEGDSMVLEVWYLGLAQDRCDPTQRASYTVYNRMAILLKSLISITRSTPAYKLSRRQSTDSYQILYRVYVGDPDTNSLVYGEKATLFDQNDDDVRVYGSGRIT</sequence>
<dbReference type="EMBL" id="AJVK01000367">
    <property type="status" value="NOT_ANNOTATED_CDS"/>
    <property type="molecule type" value="Genomic_DNA"/>
</dbReference>
<evidence type="ECO:0000256" key="4">
    <source>
        <dbReference type="RuleBase" id="RU361214"/>
    </source>
</evidence>
<dbReference type="GO" id="GO:0034727">
    <property type="term" value="P:piecemeal microautophagy of the nucleus"/>
    <property type="evidence" value="ECO:0007669"/>
    <property type="project" value="TreeGrafter"/>
</dbReference>
<dbReference type="EnsemblMetazoa" id="PPAI002851-RA">
    <property type="protein sequence ID" value="PPAI002851-PA"/>
    <property type="gene ID" value="PPAI002851"/>
</dbReference>
<dbReference type="VEuPathDB" id="VectorBase:PPAPM1_007264"/>
<dbReference type="Gene3D" id="3.30.900.10">
    <property type="entry name" value="HORMA domain"/>
    <property type="match status" value="1"/>
</dbReference>
<comment type="subcellular location">
    <subcellularLocation>
        <location evidence="1">Preautophagosomal structure</location>
    </subcellularLocation>
</comment>
<evidence type="ECO:0000313" key="6">
    <source>
        <dbReference type="EnsemblMetazoa" id="PPAI002851-PA"/>
    </source>
</evidence>
<dbReference type="GO" id="GO:0000423">
    <property type="term" value="P:mitophagy"/>
    <property type="evidence" value="ECO:0007669"/>
    <property type="project" value="TreeGrafter"/>
</dbReference>
<dbReference type="PANTHER" id="PTHR13430">
    <property type="match status" value="1"/>
</dbReference>
<proteinExistence type="inferred from homology"/>
<evidence type="ECO:0000259" key="5">
    <source>
        <dbReference type="Pfam" id="PF10033"/>
    </source>
</evidence>
<name>A0A1B0D5U4_PHLPP</name>
<dbReference type="InterPro" id="IPR036570">
    <property type="entry name" value="HORMA_dom_sf"/>
</dbReference>
<keyword evidence="3 4" id="KW-0072">Autophagy</keyword>
<dbReference type="Pfam" id="PF10033">
    <property type="entry name" value="ATG13"/>
    <property type="match status" value="1"/>
</dbReference>
<accession>A0A1B0D5U4</accession>
<keyword evidence="7" id="KW-1185">Reference proteome</keyword>
<dbReference type="InterPro" id="IPR018731">
    <property type="entry name" value="Atg13_N"/>
</dbReference>
<dbReference type="GO" id="GO:1990316">
    <property type="term" value="C:Atg1/ULK1 kinase complex"/>
    <property type="evidence" value="ECO:0007669"/>
    <property type="project" value="InterPro"/>
</dbReference>
<evidence type="ECO:0000256" key="1">
    <source>
        <dbReference type="ARBA" id="ARBA00004329"/>
    </source>
</evidence>
<comment type="similarity">
    <text evidence="2 4">Belongs to the ATG13 family. Metazoan subfamily.</text>
</comment>
<dbReference type="EMBL" id="AJVK01000368">
    <property type="status" value="NOT_ANNOTATED_CDS"/>
    <property type="molecule type" value="Genomic_DNA"/>
</dbReference>